<dbReference type="InterPro" id="IPR018060">
    <property type="entry name" value="HTH_AraC"/>
</dbReference>
<evidence type="ECO:0000256" key="3">
    <source>
        <dbReference type="ARBA" id="ARBA00023163"/>
    </source>
</evidence>
<dbReference type="Gene3D" id="2.60.120.10">
    <property type="entry name" value="Jelly Rolls"/>
    <property type="match status" value="1"/>
</dbReference>
<reference evidence="5" key="1">
    <citation type="submission" date="2023-03" db="EMBL/GenBank/DDBJ databases">
        <title>Lomoglobus Profundus gen. nov., sp. nov., a novel member of the phylum Verrucomicrobia, isolated from deep-marine sediment of South China Sea.</title>
        <authorList>
            <person name="Ahmad T."/>
            <person name="Ishaq S.E."/>
            <person name="Wang F."/>
        </authorList>
    </citation>
    <scope>NUCLEOTIDE SEQUENCE</scope>
    <source>
        <strain evidence="5">LMO-M01</strain>
    </source>
</reference>
<feature type="domain" description="HTH araC/xylS-type" evidence="4">
    <location>
        <begin position="194"/>
        <end position="292"/>
    </location>
</feature>
<dbReference type="GO" id="GO:0003700">
    <property type="term" value="F:DNA-binding transcription factor activity"/>
    <property type="evidence" value="ECO:0007669"/>
    <property type="project" value="InterPro"/>
</dbReference>
<dbReference type="InterPro" id="IPR050204">
    <property type="entry name" value="AraC_XylS_family_regulators"/>
</dbReference>
<keyword evidence="2" id="KW-0238">DNA-binding</keyword>
<evidence type="ECO:0000256" key="1">
    <source>
        <dbReference type="ARBA" id="ARBA00023015"/>
    </source>
</evidence>
<dbReference type="InterPro" id="IPR009057">
    <property type="entry name" value="Homeodomain-like_sf"/>
</dbReference>
<dbReference type="SMART" id="SM00342">
    <property type="entry name" value="HTH_ARAC"/>
    <property type="match status" value="1"/>
</dbReference>
<evidence type="ECO:0000313" key="6">
    <source>
        <dbReference type="Proteomes" id="UP001218638"/>
    </source>
</evidence>
<dbReference type="SUPFAM" id="SSF46689">
    <property type="entry name" value="Homeodomain-like"/>
    <property type="match status" value="2"/>
</dbReference>
<accession>A0AAE9ZVC0</accession>
<dbReference type="RefSeq" id="WP_330930260.1">
    <property type="nucleotide sequence ID" value="NZ_CP119075.1"/>
</dbReference>
<protein>
    <submittedName>
        <fullName evidence="5">AraC family transcriptional regulator</fullName>
    </submittedName>
</protein>
<name>A0AAE9ZVC0_9BACT</name>
<dbReference type="SUPFAM" id="SSF51215">
    <property type="entry name" value="Regulatory protein AraC"/>
    <property type="match status" value="1"/>
</dbReference>
<dbReference type="KEGG" id="slom:PXH66_02575"/>
<keyword evidence="3" id="KW-0804">Transcription</keyword>
<dbReference type="InterPro" id="IPR014710">
    <property type="entry name" value="RmlC-like_jellyroll"/>
</dbReference>
<keyword evidence="6" id="KW-1185">Reference proteome</keyword>
<dbReference type="InterPro" id="IPR037923">
    <property type="entry name" value="HTH-like"/>
</dbReference>
<dbReference type="Pfam" id="PF02311">
    <property type="entry name" value="AraC_binding"/>
    <property type="match status" value="1"/>
</dbReference>
<gene>
    <name evidence="5" type="ORF">PXH66_02575</name>
</gene>
<evidence type="ECO:0000256" key="2">
    <source>
        <dbReference type="ARBA" id="ARBA00023125"/>
    </source>
</evidence>
<dbReference type="EMBL" id="CP119075">
    <property type="protein sequence ID" value="WED65730.1"/>
    <property type="molecule type" value="Genomic_DNA"/>
</dbReference>
<evidence type="ECO:0000313" key="5">
    <source>
        <dbReference type="EMBL" id="WED65730.1"/>
    </source>
</evidence>
<dbReference type="Proteomes" id="UP001218638">
    <property type="component" value="Chromosome"/>
</dbReference>
<dbReference type="GO" id="GO:0043565">
    <property type="term" value="F:sequence-specific DNA binding"/>
    <property type="evidence" value="ECO:0007669"/>
    <property type="project" value="InterPro"/>
</dbReference>
<sequence>MSESPDFARYLPSSPMTQAWGVAVTGGGIQVVAPGETYPPAGHPSDHVFRWESGRVLGSLQLVLVRTGRGSFESRRTGVQTVRPGDVLILPPHAWHRYSPEPTTGWEEWWIELEGPVVTQLEETGVLGRDARMVRPSRAADLEVVWRQIHRRLASEQASSHDPERGALGLQALTLVMERDAFETADEQRVGWVGQAEHELAADLRNPPGAEELARRLGVSYTHFRREFKRATGMAPHRYLSRLRLTQARRMLGSGRVTLDHVADRLGYSSAFHLSAAFKREFGMSPRDWRTRATNA</sequence>
<proteinExistence type="predicted"/>
<dbReference type="PANTHER" id="PTHR46796">
    <property type="entry name" value="HTH-TYPE TRANSCRIPTIONAL ACTIVATOR RHAS-RELATED"/>
    <property type="match status" value="1"/>
</dbReference>
<evidence type="ECO:0000259" key="4">
    <source>
        <dbReference type="PROSITE" id="PS01124"/>
    </source>
</evidence>
<keyword evidence="1" id="KW-0805">Transcription regulation</keyword>
<dbReference type="InterPro" id="IPR003313">
    <property type="entry name" value="AraC-bd"/>
</dbReference>
<dbReference type="PROSITE" id="PS01124">
    <property type="entry name" value="HTH_ARAC_FAMILY_2"/>
    <property type="match status" value="1"/>
</dbReference>
<dbReference type="AlphaFoldDB" id="A0AAE9ZVC0"/>
<dbReference type="Gene3D" id="1.10.10.60">
    <property type="entry name" value="Homeodomain-like"/>
    <property type="match status" value="2"/>
</dbReference>
<organism evidence="5 6">
    <name type="scientific">Synoicihabitans lomoniglobus</name>
    <dbReference type="NCBI Taxonomy" id="2909285"/>
    <lineage>
        <taxon>Bacteria</taxon>
        <taxon>Pseudomonadati</taxon>
        <taxon>Verrucomicrobiota</taxon>
        <taxon>Opitutia</taxon>
        <taxon>Opitutales</taxon>
        <taxon>Opitutaceae</taxon>
        <taxon>Synoicihabitans</taxon>
    </lineage>
</organism>
<dbReference type="Pfam" id="PF12833">
    <property type="entry name" value="HTH_18"/>
    <property type="match status" value="1"/>
</dbReference>